<evidence type="ECO:0000256" key="1">
    <source>
        <dbReference type="ARBA" id="ARBA00000198"/>
    </source>
</evidence>
<keyword evidence="4 11" id="KW-0808">Transferase</keyword>
<dbReference type="Gene3D" id="3.30.70.560">
    <property type="entry name" value="7,8-Dihydro-6-hydroxymethylpterin-pyrophosphokinase HPPK"/>
    <property type="match status" value="1"/>
</dbReference>
<evidence type="ECO:0000313" key="11">
    <source>
        <dbReference type="EMBL" id="MFI7587916.1"/>
    </source>
</evidence>
<evidence type="ECO:0000256" key="5">
    <source>
        <dbReference type="ARBA" id="ARBA00022741"/>
    </source>
</evidence>
<comment type="function">
    <text evidence="9">Catalyzes the conversion of 7,8-dihydroneopterin to 6-hydroxymethyl-7,8-dihydropterin.</text>
</comment>
<reference evidence="11 12" key="1">
    <citation type="submission" date="2024-10" db="EMBL/GenBank/DDBJ databases">
        <title>The Natural Products Discovery Center: Release of the First 8490 Sequenced Strains for Exploring Actinobacteria Biosynthetic Diversity.</title>
        <authorList>
            <person name="Kalkreuter E."/>
            <person name="Kautsar S.A."/>
            <person name="Yang D."/>
            <person name="Bader C.D."/>
            <person name="Teijaro C.N."/>
            <person name="Fluegel L."/>
            <person name="Davis C.M."/>
            <person name="Simpson J.R."/>
            <person name="Lauterbach L."/>
            <person name="Steele A.D."/>
            <person name="Gui C."/>
            <person name="Meng S."/>
            <person name="Li G."/>
            <person name="Viehrig K."/>
            <person name="Ye F."/>
            <person name="Su P."/>
            <person name="Kiefer A.F."/>
            <person name="Nichols A."/>
            <person name="Cepeda A.J."/>
            <person name="Yan W."/>
            <person name="Fan B."/>
            <person name="Jiang Y."/>
            <person name="Adhikari A."/>
            <person name="Zheng C.-J."/>
            <person name="Schuster L."/>
            <person name="Cowan T.M."/>
            <person name="Smanski M.J."/>
            <person name="Chevrette M.G."/>
            <person name="De Carvalho L.P.S."/>
            <person name="Shen B."/>
        </authorList>
    </citation>
    <scope>NUCLEOTIDE SEQUENCE [LARGE SCALE GENOMIC DNA]</scope>
    <source>
        <strain evidence="11 12">NPDC049639</strain>
    </source>
</reference>
<dbReference type="GO" id="GO:0003848">
    <property type="term" value="F:2-amino-4-hydroxy-6-hydroxymethyldihydropteridine diphosphokinase activity"/>
    <property type="evidence" value="ECO:0007669"/>
    <property type="project" value="UniProtKB-EC"/>
</dbReference>
<accession>A0ABW8AQK1</accession>
<dbReference type="InterPro" id="IPR006156">
    <property type="entry name" value="Dihydroneopterin_aldolase"/>
</dbReference>
<comment type="catalytic activity">
    <reaction evidence="1">
        <text>6-hydroxymethyl-7,8-dihydropterin + ATP = (7,8-dihydropterin-6-yl)methyl diphosphate + AMP + H(+)</text>
        <dbReference type="Rhea" id="RHEA:11412"/>
        <dbReference type="ChEBI" id="CHEBI:15378"/>
        <dbReference type="ChEBI" id="CHEBI:30616"/>
        <dbReference type="ChEBI" id="CHEBI:44841"/>
        <dbReference type="ChEBI" id="CHEBI:72950"/>
        <dbReference type="ChEBI" id="CHEBI:456215"/>
        <dbReference type="EC" id="2.7.6.3"/>
    </reaction>
</comment>
<evidence type="ECO:0000256" key="8">
    <source>
        <dbReference type="ARBA" id="ARBA00022909"/>
    </source>
</evidence>
<comment type="catalytic activity">
    <reaction evidence="9">
        <text>7,8-dihydroneopterin = 6-hydroxymethyl-7,8-dihydropterin + glycolaldehyde</text>
        <dbReference type="Rhea" id="RHEA:10540"/>
        <dbReference type="ChEBI" id="CHEBI:17001"/>
        <dbReference type="ChEBI" id="CHEBI:17071"/>
        <dbReference type="ChEBI" id="CHEBI:44841"/>
        <dbReference type="EC" id="4.1.2.25"/>
    </reaction>
</comment>
<dbReference type="InterPro" id="IPR035907">
    <property type="entry name" value="Hppk_sf"/>
</dbReference>
<dbReference type="RefSeq" id="WP_398280550.1">
    <property type="nucleotide sequence ID" value="NZ_JBITLV010000004.1"/>
</dbReference>
<dbReference type="InterPro" id="IPR006157">
    <property type="entry name" value="FolB_dom"/>
</dbReference>
<dbReference type="SMART" id="SM00905">
    <property type="entry name" value="FolB"/>
    <property type="match status" value="1"/>
</dbReference>
<keyword evidence="8 9" id="KW-0289">Folate biosynthesis</keyword>
<dbReference type="InterPro" id="IPR043133">
    <property type="entry name" value="GTP-CH-I_C/QueF"/>
</dbReference>
<dbReference type="Proteomes" id="UP001612915">
    <property type="component" value="Unassembled WGS sequence"/>
</dbReference>
<dbReference type="SUPFAM" id="SSF55083">
    <property type="entry name" value="6-hydroxymethyl-7,8-dihydropterin pyrophosphokinase, HPPK"/>
    <property type="match status" value="1"/>
</dbReference>
<dbReference type="NCBIfam" id="TIGR01498">
    <property type="entry name" value="folK"/>
    <property type="match status" value="1"/>
</dbReference>
<evidence type="ECO:0000256" key="2">
    <source>
        <dbReference type="ARBA" id="ARBA00005051"/>
    </source>
</evidence>
<dbReference type="NCBIfam" id="TIGR00526">
    <property type="entry name" value="folB_dom"/>
    <property type="match status" value="1"/>
</dbReference>
<keyword evidence="7" id="KW-0067">ATP-binding</keyword>
<comment type="pathway">
    <text evidence="2">Cofactor biosynthesis; tetrahydrofolate biosynthesis; 2-amino-4-hydroxy-6-hydroxymethyl-7,8-dihydropteridine diphosphate from 7,8-dihydroneopterin triphosphate: step 4/4.</text>
</comment>
<dbReference type="EMBL" id="JBITLV010000004">
    <property type="protein sequence ID" value="MFI7587916.1"/>
    <property type="molecule type" value="Genomic_DNA"/>
</dbReference>
<dbReference type="SUPFAM" id="SSF55620">
    <property type="entry name" value="Tetrahydrobiopterin biosynthesis enzymes-like"/>
    <property type="match status" value="1"/>
</dbReference>
<evidence type="ECO:0000259" key="10">
    <source>
        <dbReference type="PROSITE" id="PS00794"/>
    </source>
</evidence>
<organism evidence="11 12">
    <name type="scientific">Spongisporangium articulatum</name>
    <dbReference type="NCBI Taxonomy" id="3362603"/>
    <lineage>
        <taxon>Bacteria</taxon>
        <taxon>Bacillati</taxon>
        <taxon>Actinomycetota</taxon>
        <taxon>Actinomycetes</taxon>
        <taxon>Kineosporiales</taxon>
        <taxon>Kineosporiaceae</taxon>
        <taxon>Spongisporangium</taxon>
    </lineage>
</organism>
<dbReference type="EC" id="4.1.2.25" evidence="9"/>
<gene>
    <name evidence="11" type="primary">folK</name>
    <name evidence="11" type="ORF">ACIB24_12660</name>
</gene>
<dbReference type="Gene3D" id="3.30.1130.10">
    <property type="match status" value="1"/>
</dbReference>
<keyword evidence="5" id="KW-0547">Nucleotide-binding</keyword>
<keyword evidence="6" id="KW-0418">Kinase</keyword>
<dbReference type="CDD" id="cd00534">
    <property type="entry name" value="DHNA_DHNTPE"/>
    <property type="match status" value="1"/>
</dbReference>
<evidence type="ECO:0000256" key="6">
    <source>
        <dbReference type="ARBA" id="ARBA00022777"/>
    </source>
</evidence>
<dbReference type="PROSITE" id="PS00794">
    <property type="entry name" value="HPPK"/>
    <property type="match status" value="1"/>
</dbReference>
<evidence type="ECO:0000256" key="3">
    <source>
        <dbReference type="ARBA" id="ARBA00009640"/>
    </source>
</evidence>
<dbReference type="Pfam" id="PF02152">
    <property type="entry name" value="FolB"/>
    <property type="match status" value="1"/>
</dbReference>
<protein>
    <recommendedName>
        <fullName evidence="9">Bifunctional folate synthesis protein</fullName>
    </recommendedName>
    <domain>
        <recommendedName>
            <fullName evidence="9">Dihydroneopterin aldolase</fullName>
            <shortName evidence="9">DHNA</shortName>
            <ecNumber evidence="9">4.1.2.25</ecNumber>
        </recommendedName>
        <alternativeName>
            <fullName evidence="9">7,8-dihydroneopterin aldolase</fullName>
        </alternativeName>
    </domain>
    <domain>
        <recommendedName>
            <fullName evidence="9">2-amino-4-hydroxy-6-hydroxymethyldihydropteridine pyrophosphokinase</fullName>
            <ecNumber evidence="9">2.7.6.3</ecNumber>
        </recommendedName>
        <alternativeName>
            <fullName evidence="9">6-hydroxymethyl-7,8-dihydropterin pyrophosphokinase</fullName>
            <shortName evidence="9">PPPK</shortName>
        </alternativeName>
        <alternativeName>
            <fullName evidence="9">7,8-dihydro-6-hydroxymethylpterin pyrophosphokinase</fullName>
            <shortName evidence="9">HPPK</shortName>
        </alternativeName>
    </domain>
</protein>
<keyword evidence="9" id="KW-0456">Lyase</keyword>
<evidence type="ECO:0000256" key="9">
    <source>
        <dbReference type="RuleBase" id="RU362079"/>
    </source>
</evidence>
<evidence type="ECO:0000313" key="12">
    <source>
        <dbReference type="Proteomes" id="UP001612915"/>
    </source>
</evidence>
<dbReference type="CDD" id="cd00483">
    <property type="entry name" value="HPPK"/>
    <property type="match status" value="1"/>
</dbReference>
<comment type="similarity">
    <text evidence="3">In the N-terminal section; belongs to the DHNA family.</text>
</comment>
<keyword evidence="12" id="KW-1185">Reference proteome</keyword>
<dbReference type="PANTHER" id="PTHR43071:SF1">
    <property type="entry name" value="2-AMINO-4-HYDROXY-6-HYDROXYMETHYLDIHYDROPTERIDINE PYROPHOSPHOKINASE"/>
    <property type="match status" value="1"/>
</dbReference>
<dbReference type="PANTHER" id="PTHR43071">
    <property type="entry name" value="2-AMINO-4-HYDROXY-6-HYDROXYMETHYLDIHYDROPTERIDINE PYROPHOSPHOKINASE"/>
    <property type="match status" value="1"/>
</dbReference>
<dbReference type="Pfam" id="PF01288">
    <property type="entry name" value="HPPK"/>
    <property type="match status" value="1"/>
</dbReference>
<comment type="pathway">
    <text evidence="9">Cofactor biosynthesis; tetrahydrofolate biosynthesis; 2-amino-4-hydroxy-6-hydroxymethyl-7,8-dihydropteridine diphosphate from 7,8-dihydroneopterin triphosphate: step 3/4.</text>
</comment>
<dbReference type="EC" id="2.7.6.3" evidence="9"/>
<dbReference type="InterPro" id="IPR000550">
    <property type="entry name" value="Hppk"/>
</dbReference>
<proteinExistence type="inferred from homology"/>
<evidence type="ECO:0000256" key="4">
    <source>
        <dbReference type="ARBA" id="ARBA00022679"/>
    </source>
</evidence>
<feature type="domain" description="7,8-dihydro-6-hydroxymethylpterin-pyrophosphokinase" evidence="10">
    <location>
        <begin position="235"/>
        <end position="246"/>
    </location>
</feature>
<dbReference type="NCBIfam" id="TIGR00525">
    <property type="entry name" value="folB"/>
    <property type="match status" value="1"/>
</dbReference>
<evidence type="ECO:0000256" key="7">
    <source>
        <dbReference type="ARBA" id="ARBA00022840"/>
    </source>
</evidence>
<comment type="caution">
    <text evidence="11">The sequence shown here is derived from an EMBL/GenBank/DDBJ whole genome shotgun (WGS) entry which is preliminary data.</text>
</comment>
<name>A0ABW8AQK1_9ACTN</name>
<comment type="similarity">
    <text evidence="9">Belongs to the DHNA family.</text>
</comment>
<sequence>MSRFGPHLDATGRPYDQVELIGLRAFGRHGVFEHERADGQEFVVDVVLHLDTRPAAETDDLTRTAHYGELAVAVADAVRKDPVDLIETLAARIADVCLEPGPVRAVDVAVHKPEAPITEAFADVVVAIRRVKPPAPLDVPPAVPTRVVLALGSNLPSRAGDRAATLRAAVQALLAVPGLAVTTVSPWVETAPVGGPEQPDYLNAVVLATTTLAPRALLAAVNAIEESFGRRREIRWGARTLDIDVITFGDLLSDDPELTLPHPRAHERAFVLAPWTLADPEAVLPGPDGPRSVPDLLAVAADRPDVRPGGPL</sequence>